<organism evidence="1 2">
    <name type="scientific">Pseudomonas bharatica CSV86</name>
    <dbReference type="NCBI Taxonomy" id="1005395"/>
    <lineage>
        <taxon>Bacteria</taxon>
        <taxon>Pseudomonadati</taxon>
        <taxon>Pseudomonadota</taxon>
        <taxon>Gammaproteobacteria</taxon>
        <taxon>Pseudomonadales</taxon>
        <taxon>Pseudomonadaceae</taxon>
        <taxon>Pseudomonas</taxon>
        <taxon>Pseudomonas bharatica</taxon>
    </lineage>
</organism>
<reference evidence="1 2" key="1">
    <citation type="journal article" date="2013" name="Genome Announc.">
        <title>Genome Sequence of Naphthalene-Degrading Soil Bacterium Pseudomonas putida CSV86.</title>
        <authorList>
            <person name="Phale P.S."/>
            <person name="Paliwal V."/>
            <person name="Raju S.C."/>
            <person name="Modak A."/>
            <person name="Purohit H.J."/>
        </authorList>
    </citation>
    <scope>NUCLEOTIDE SEQUENCE [LARGE SCALE GENOMIC DNA]</scope>
    <source>
        <strain evidence="1 2">CSV86</strain>
    </source>
</reference>
<evidence type="ECO:0000313" key="1">
    <source>
        <dbReference type="EMBL" id="NNJ18753.1"/>
    </source>
</evidence>
<dbReference type="RefSeq" id="WP_170395208.1">
    <property type="nucleotide sequence ID" value="NZ_AMWJ02000004.1"/>
</dbReference>
<comment type="caution">
    <text evidence="1">The sequence shown here is derived from an EMBL/GenBank/DDBJ whole genome shotgun (WGS) entry which is preliminary data.</text>
</comment>
<accession>A0A7K4EM42</accession>
<keyword evidence="2" id="KW-1185">Reference proteome</keyword>
<gene>
    <name evidence="1" type="ORF">CSV86_028050</name>
</gene>
<dbReference type="AlphaFoldDB" id="A0A7K4EM42"/>
<proteinExistence type="predicted"/>
<dbReference type="EMBL" id="AMWJ02000004">
    <property type="protein sequence ID" value="NNJ18753.1"/>
    <property type="molecule type" value="Genomic_DNA"/>
</dbReference>
<protein>
    <recommendedName>
        <fullName evidence="3">DUF4123 domain-containing protein</fullName>
    </recommendedName>
</protein>
<dbReference type="Proteomes" id="UP000010448">
    <property type="component" value="Unassembled WGS sequence"/>
</dbReference>
<evidence type="ECO:0008006" key="3">
    <source>
        <dbReference type="Google" id="ProtNLM"/>
    </source>
</evidence>
<evidence type="ECO:0000313" key="2">
    <source>
        <dbReference type="Proteomes" id="UP000010448"/>
    </source>
</evidence>
<sequence>MTREPVINFARDYRTLDEHLYLLVDGQAECALHHPLSVTSLTESLGAMAITRVLRPDISHSPELCPALIQLAAPGEGVLQHYLDLSADYAAWDLDYRKRYICGWLASRQPLEVVAEHIATRCHTTADNAGKPSPWFEPLRLELLLCAMDQEAGCLLSPIRHWLFPVSWDGYTLMRSPDYDCYPELSELARQTQRLAPTIHAFLSVWRHAQKRPPAFAPWHWKGASILPPQAGVHAFRLIRDAERLGLTTSRDLIFLSLYRVMFHPYLPQHPEVQQIIAQARTGLADLQSGFATCSDAFWKRVVAELPLAEDYS</sequence>
<name>A0A7K4EM42_9PSED</name>